<dbReference type="Proteomes" id="UP000570678">
    <property type="component" value="Unassembled WGS sequence"/>
</dbReference>
<comment type="caution">
    <text evidence="1">The sequence shown here is derived from an EMBL/GenBank/DDBJ whole genome shotgun (WGS) entry which is preliminary data.</text>
</comment>
<name>A0A846YKH9_9NOCA</name>
<proteinExistence type="predicted"/>
<reference evidence="1 2" key="1">
    <citation type="submission" date="2020-04" db="EMBL/GenBank/DDBJ databases">
        <title>MicrobeNet Type strains.</title>
        <authorList>
            <person name="Nicholson A.C."/>
        </authorList>
    </citation>
    <scope>NUCLEOTIDE SEQUENCE [LARGE SCALE GENOMIC DNA]</scope>
    <source>
        <strain evidence="1 2">JCM 3332</strain>
    </source>
</reference>
<organism evidence="1 2">
    <name type="scientific">Nocardia flavorosea</name>
    <dbReference type="NCBI Taxonomy" id="53429"/>
    <lineage>
        <taxon>Bacteria</taxon>
        <taxon>Bacillati</taxon>
        <taxon>Actinomycetota</taxon>
        <taxon>Actinomycetes</taxon>
        <taxon>Mycobacteriales</taxon>
        <taxon>Nocardiaceae</taxon>
        <taxon>Nocardia</taxon>
    </lineage>
</organism>
<accession>A0A846YKH9</accession>
<gene>
    <name evidence="1" type="ORF">HGA15_18260</name>
</gene>
<dbReference type="RefSeq" id="WP_062978480.1">
    <property type="nucleotide sequence ID" value="NZ_JAAXOT010000008.1"/>
</dbReference>
<evidence type="ECO:0000313" key="2">
    <source>
        <dbReference type="Proteomes" id="UP000570678"/>
    </source>
</evidence>
<protein>
    <submittedName>
        <fullName evidence="1">Uncharacterized protein</fullName>
    </submittedName>
</protein>
<dbReference type="AlphaFoldDB" id="A0A846YKH9"/>
<dbReference type="EMBL" id="JAAXOT010000008">
    <property type="protein sequence ID" value="NKY58052.1"/>
    <property type="molecule type" value="Genomic_DNA"/>
</dbReference>
<evidence type="ECO:0000313" key="1">
    <source>
        <dbReference type="EMBL" id="NKY58052.1"/>
    </source>
</evidence>
<sequence>MSILGEPLVSGLGGDTARAGSLLGVGTAAAQPDTFCSAEPVPGTAVYSQRRGPVRYQVGGCPPGLVELVQQLRTVGNTAFVAQQSWDLLFSMQRREVIVH</sequence>
<keyword evidence="2" id="KW-1185">Reference proteome</keyword>